<dbReference type="Proteomes" id="UP000683360">
    <property type="component" value="Unassembled WGS sequence"/>
</dbReference>
<accession>A0A8S3PU51</accession>
<gene>
    <name evidence="1" type="ORF">MEDL_2989</name>
</gene>
<evidence type="ECO:0000313" key="2">
    <source>
        <dbReference type="Proteomes" id="UP000683360"/>
    </source>
</evidence>
<keyword evidence="2" id="KW-1185">Reference proteome</keyword>
<organism evidence="1 2">
    <name type="scientific">Mytilus edulis</name>
    <name type="common">Blue mussel</name>
    <dbReference type="NCBI Taxonomy" id="6550"/>
    <lineage>
        <taxon>Eukaryota</taxon>
        <taxon>Metazoa</taxon>
        <taxon>Spiralia</taxon>
        <taxon>Lophotrochozoa</taxon>
        <taxon>Mollusca</taxon>
        <taxon>Bivalvia</taxon>
        <taxon>Autobranchia</taxon>
        <taxon>Pteriomorphia</taxon>
        <taxon>Mytilida</taxon>
        <taxon>Mytiloidea</taxon>
        <taxon>Mytilidae</taxon>
        <taxon>Mytilinae</taxon>
        <taxon>Mytilus</taxon>
    </lineage>
</organism>
<dbReference type="EMBL" id="CAJPWZ010000171">
    <property type="protein sequence ID" value="CAG2187514.1"/>
    <property type="molecule type" value="Genomic_DNA"/>
</dbReference>
<reference evidence="1" key="1">
    <citation type="submission" date="2021-03" db="EMBL/GenBank/DDBJ databases">
        <authorList>
            <person name="Bekaert M."/>
        </authorList>
    </citation>
    <scope>NUCLEOTIDE SEQUENCE</scope>
</reference>
<protein>
    <submittedName>
        <fullName evidence="1">Uncharacterized protein</fullName>
    </submittedName>
</protein>
<name>A0A8S3PU51_MYTED</name>
<sequence length="212" mass="23808">MHCSLEDTICHVKLAGCFAKGRKLRVQADKISVASNIITCEHIELECNLSMVVESNLECPSISLKSDSDVRLSSSARLKTETLKIIGQTVFIDGHVEYQRHFPNNDEDNLKENCTILNVHINGNLHIGRDGFIRILDAQKLKNEQGTLQLHVEGDICNHGTIEAPNRIEVKNRSLLSCRKCDKDTASRYFSSIKHTHGIDENDDMPPSDMKL</sequence>
<dbReference type="AlphaFoldDB" id="A0A8S3PU51"/>
<evidence type="ECO:0000313" key="1">
    <source>
        <dbReference type="EMBL" id="CAG2187514.1"/>
    </source>
</evidence>
<proteinExistence type="predicted"/>
<comment type="caution">
    <text evidence="1">The sequence shown here is derived from an EMBL/GenBank/DDBJ whole genome shotgun (WGS) entry which is preliminary data.</text>
</comment>